<comment type="caution">
    <text evidence="2">The sequence shown here is derived from an EMBL/GenBank/DDBJ whole genome shotgun (WGS) entry which is preliminary data.</text>
</comment>
<evidence type="ECO:0000313" key="2">
    <source>
        <dbReference type="EMBL" id="GLI55305.1"/>
    </source>
</evidence>
<name>A0A9W6GJV5_9FUSO</name>
<dbReference type="Proteomes" id="UP001144471">
    <property type="component" value="Unassembled WGS sequence"/>
</dbReference>
<feature type="domain" description="Methyltransferase type 11" evidence="1">
    <location>
        <begin position="40"/>
        <end position="131"/>
    </location>
</feature>
<keyword evidence="3" id="KW-1185">Reference proteome</keyword>
<accession>A0A9W6GJV5</accession>
<proteinExistence type="predicted"/>
<dbReference type="PANTHER" id="PTHR43861:SF1">
    <property type="entry name" value="TRANS-ACONITATE 2-METHYLTRANSFERASE"/>
    <property type="match status" value="1"/>
</dbReference>
<sequence length="192" mass="22437">MSVEFYNKNAEEFYKGTVEADMSETYEKFQEYLKKDSHILDLGCGSGRDSRYFIDNGYRVTSADYSEEMVKRASELTKQQVIHLDMTEMDFKDEFDAIWACASVLHIPMKMIPKVLTNCYTALKANGVLYLSFKYGEGEIQRKGRHFSNFTEASFSQLLKDLDLFNVEKFWKTSDVRPGREDEFWLNVVLKK</sequence>
<dbReference type="Pfam" id="PF08241">
    <property type="entry name" value="Methyltransf_11"/>
    <property type="match status" value="1"/>
</dbReference>
<dbReference type="RefSeq" id="WP_281833662.1">
    <property type="nucleotide sequence ID" value="NZ_BSDY01000003.1"/>
</dbReference>
<dbReference type="AlphaFoldDB" id="A0A9W6GJV5"/>
<dbReference type="InterPro" id="IPR013216">
    <property type="entry name" value="Methyltransf_11"/>
</dbReference>
<dbReference type="InterPro" id="IPR029063">
    <property type="entry name" value="SAM-dependent_MTases_sf"/>
</dbReference>
<organism evidence="2 3">
    <name type="scientific">Propionigenium maris DSM 9537</name>
    <dbReference type="NCBI Taxonomy" id="1123000"/>
    <lineage>
        <taxon>Bacteria</taxon>
        <taxon>Fusobacteriati</taxon>
        <taxon>Fusobacteriota</taxon>
        <taxon>Fusobacteriia</taxon>
        <taxon>Fusobacteriales</taxon>
        <taxon>Fusobacteriaceae</taxon>
        <taxon>Propionigenium</taxon>
    </lineage>
</organism>
<dbReference type="Gene3D" id="3.40.50.150">
    <property type="entry name" value="Vaccinia Virus protein VP39"/>
    <property type="match status" value="1"/>
</dbReference>
<dbReference type="PANTHER" id="PTHR43861">
    <property type="entry name" value="TRANS-ACONITATE 2-METHYLTRANSFERASE-RELATED"/>
    <property type="match status" value="1"/>
</dbReference>
<dbReference type="GO" id="GO:0008757">
    <property type="term" value="F:S-adenosylmethionine-dependent methyltransferase activity"/>
    <property type="evidence" value="ECO:0007669"/>
    <property type="project" value="InterPro"/>
</dbReference>
<dbReference type="SUPFAM" id="SSF53335">
    <property type="entry name" value="S-adenosyl-L-methionine-dependent methyltransferases"/>
    <property type="match status" value="1"/>
</dbReference>
<evidence type="ECO:0000313" key="3">
    <source>
        <dbReference type="Proteomes" id="UP001144471"/>
    </source>
</evidence>
<dbReference type="CDD" id="cd02440">
    <property type="entry name" value="AdoMet_MTases"/>
    <property type="match status" value="1"/>
</dbReference>
<gene>
    <name evidence="2" type="ORF">PM10SUCC1_08190</name>
</gene>
<dbReference type="EMBL" id="BSDY01000003">
    <property type="protein sequence ID" value="GLI55305.1"/>
    <property type="molecule type" value="Genomic_DNA"/>
</dbReference>
<evidence type="ECO:0000259" key="1">
    <source>
        <dbReference type="Pfam" id="PF08241"/>
    </source>
</evidence>
<reference evidence="2" key="1">
    <citation type="submission" date="2022-12" db="EMBL/GenBank/DDBJ databases">
        <title>Reference genome sequencing for broad-spectrum identification of bacterial and archaeal isolates by mass spectrometry.</title>
        <authorList>
            <person name="Sekiguchi Y."/>
            <person name="Tourlousse D.M."/>
        </authorList>
    </citation>
    <scope>NUCLEOTIDE SEQUENCE</scope>
    <source>
        <strain evidence="2">10succ1</strain>
    </source>
</reference>
<protein>
    <submittedName>
        <fullName evidence="2">Tellurite resistance</fullName>
    </submittedName>
</protein>